<evidence type="ECO:0000313" key="4">
    <source>
        <dbReference type="Proteomes" id="UP000005631"/>
    </source>
</evidence>
<sequence>MRSVTPTPDGGCIMAGLHFYNFPQSSIVLIKLGPDGTISNVEFDAPETVISFYPNPVKDRLYYDFLPEAKGPCTMEIMDMHGKLVLSQLLERNSSSMNINLKEDFYLYNLKTAKGKTEQVGKLVVE</sequence>
<dbReference type="NCBIfam" id="TIGR04183">
    <property type="entry name" value="Por_Secre_tail"/>
    <property type="match status" value="1"/>
</dbReference>
<gene>
    <name evidence="3" type="ordered locus">Oweho_2454</name>
</gene>
<evidence type="ECO:0000259" key="2">
    <source>
        <dbReference type="Pfam" id="PF18962"/>
    </source>
</evidence>
<dbReference type="HOGENOM" id="CLU_1979325_0_0_10"/>
<dbReference type="AlphaFoldDB" id="G8R759"/>
<accession>G8R759</accession>
<name>G8R759_OWEHD</name>
<dbReference type="Proteomes" id="UP000005631">
    <property type="component" value="Chromosome"/>
</dbReference>
<dbReference type="InterPro" id="IPR026444">
    <property type="entry name" value="Secre_tail"/>
</dbReference>
<protein>
    <recommendedName>
        <fullName evidence="2">Secretion system C-terminal sorting domain-containing protein</fullName>
    </recommendedName>
</protein>
<keyword evidence="1" id="KW-0732">Signal</keyword>
<evidence type="ECO:0000313" key="3">
    <source>
        <dbReference type="EMBL" id="AEV33424.1"/>
    </source>
</evidence>
<proteinExistence type="predicted"/>
<feature type="domain" description="Secretion system C-terminal sorting" evidence="2">
    <location>
        <begin position="53"/>
        <end position="124"/>
    </location>
</feature>
<dbReference type="RefSeq" id="WP_014202773.1">
    <property type="nucleotide sequence ID" value="NC_016599.1"/>
</dbReference>
<dbReference type="OrthoDB" id="657352at2"/>
<keyword evidence="4" id="KW-1185">Reference proteome</keyword>
<dbReference type="Pfam" id="PF18962">
    <property type="entry name" value="Por_Secre_tail"/>
    <property type="match status" value="1"/>
</dbReference>
<reference evidence="3 4" key="1">
    <citation type="journal article" date="2012" name="Stand. Genomic Sci.">
        <title>Genome sequence of the orange-pigmented seawater bacterium Owenweeksia hongkongensis type strain (UST20020801(T)).</title>
        <authorList>
            <person name="Riedel T."/>
            <person name="Held B."/>
            <person name="Nolan M."/>
            <person name="Lucas S."/>
            <person name="Lapidus A."/>
            <person name="Tice H."/>
            <person name="Del Rio T.G."/>
            <person name="Cheng J.F."/>
            <person name="Han C."/>
            <person name="Tapia R."/>
            <person name="Goodwin L.A."/>
            <person name="Pitluck S."/>
            <person name="Liolios K."/>
            <person name="Mavromatis K."/>
            <person name="Pagani I."/>
            <person name="Ivanova N."/>
            <person name="Mikhailova N."/>
            <person name="Pati A."/>
            <person name="Chen A."/>
            <person name="Palaniappan K."/>
            <person name="Rohde M."/>
            <person name="Tindall B.J."/>
            <person name="Detter J.C."/>
            <person name="Goker M."/>
            <person name="Woyke T."/>
            <person name="Bristow J."/>
            <person name="Eisen J.A."/>
            <person name="Markowitz V."/>
            <person name="Hugenholtz P."/>
            <person name="Klenk H.P."/>
            <person name="Kyrpides N.C."/>
        </authorList>
    </citation>
    <scope>NUCLEOTIDE SEQUENCE</scope>
    <source>
        <strain evidence="4">DSM 17368 / JCM 12287 / NRRL B-23963</strain>
    </source>
</reference>
<dbReference type="EMBL" id="CP003156">
    <property type="protein sequence ID" value="AEV33424.1"/>
    <property type="molecule type" value="Genomic_DNA"/>
</dbReference>
<organism evidence="3 4">
    <name type="scientific">Owenweeksia hongkongensis (strain DSM 17368 / CIP 108786 / JCM 12287 / NRRL B-23963 / UST20020801)</name>
    <dbReference type="NCBI Taxonomy" id="926562"/>
    <lineage>
        <taxon>Bacteria</taxon>
        <taxon>Pseudomonadati</taxon>
        <taxon>Bacteroidota</taxon>
        <taxon>Flavobacteriia</taxon>
        <taxon>Flavobacteriales</taxon>
        <taxon>Owenweeksiaceae</taxon>
        <taxon>Owenweeksia</taxon>
    </lineage>
</organism>
<dbReference type="KEGG" id="oho:Oweho_2454"/>
<evidence type="ECO:0000256" key="1">
    <source>
        <dbReference type="ARBA" id="ARBA00022729"/>
    </source>
</evidence>